<feature type="coiled-coil region" evidence="6">
    <location>
        <begin position="8"/>
        <end position="35"/>
    </location>
</feature>
<keyword evidence="3" id="KW-0687">Ribonucleoprotein</keyword>
<dbReference type="InterPro" id="IPR001854">
    <property type="entry name" value="Ribosomal_uL29"/>
</dbReference>
<dbReference type="InterPro" id="IPR045059">
    <property type="entry name" value="Ribosomal_uL29_euk"/>
</dbReference>
<reference evidence="7 8" key="1">
    <citation type="submission" date="2022-01" db="EMBL/GenBank/DDBJ databases">
        <title>A chromosomal length assembly of Cordylochernes scorpioides.</title>
        <authorList>
            <person name="Zeh D."/>
            <person name="Zeh J."/>
        </authorList>
    </citation>
    <scope>NUCLEOTIDE SEQUENCE [LARGE SCALE GENOMIC DNA]</scope>
    <source>
        <strain evidence="7">IN4F17</strain>
        <tissue evidence="7">Whole Body</tissue>
    </source>
</reference>
<evidence type="ECO:0000256" key="2">
    <source>
        <dbReference type="ARBA" id="ARBA00022980"/>
    </source>
</evidence>
<dbReference type="InterPro" id="IPR036049">
    <property type="entry name" value="Ribosomal_uL29_sf"/>
</dbReference>
<dbReference type="Proteomes" id="UP001235939">
    <property type="component" value="Chromosome 06"/>
</dbReference>
<dbReference type="PROSITE" id="PS00579">
    <property type="entry name" value="RIBOSOMAL_L29"/>
    <property type="match status" value="1"/>
</dbReference>
<dbReference type="SUPFAM" id="SSF46561">
    <property type="entry name" value="Ribosomal protein L29 (L29p)"/>
    <property type="match status" value="1"/>
</dbReference>
<protein>
    <recommendedName>
        <fullName evidence="4">Large ribosomal subunit protein uL29</fullName>
    </recommendedName>
    <alternativeName>
        <fullName evidence="5">60S ribosomal protein L35</fullName>
    </alternativeName>
</protein>
<evidence type="ECO:0000256" key="3">
    <source>
        <dbReference type="ARBA" id="ARBA00023274"/>
    </source>
</evidence>
<keyword evidence="8" id="KW-1185">Reference proteome</keyword>
<evidence type="ECO:0000256" key="1">
    <source>
        <dbReference type="ARBA" id="ARBA00009254"/>
    </source>
</evidence>
<keyword evidence="2" id="KW-0689">Ribosomal protein</keyword>
<evidence type="ECO:0000256" key="6">
    <source>
        <dbReference type="SAM" id="Coils"/>
    </source>
</evidence>
<gene>
    <name evidence="7" type="ORF">LAZ67_6003521</name>
</gene>
<dbReference type="EMBL" id="CP092868">
    <property type="protein sequence ID" value="UYV69418.1"/>
    <property type="molecule type" value="Genomic_DNA"/>
</dbReference>
<dbReference type="NCBIfam" id="TIGR00012">
    <property type="entry name" value="L29"/>
    <property type="match status" value="1"/>
</dbReference>
<evidence type="ECO:0000313" key="8">
    <source>
        <dbReference type="Proteomes" id="UP001235939"/>
    </source>
</evidence>
<dbReference type="Gene3D" id="6.10.250.3450">
    <property type="match status" value="1"/>
</dbReference>
<dbReference type="Pfam" id="PF00831">
    <property type="entry name" value="Ribosomal_L29"/>
    <property type="match status" value="1"/>
</dbReference>
<proteinExistence type="inferred from homology"/>
<dbReference type="CDD" id="cd00427">
    <property type="entry name" value="Ribosomal_L29_HIP"/>
    <property type="match status" value="1"/>
</dbReference>
<dbReference type="PANTHER" id="PTHR45722:SF2">
    <property type="entry name" value="LARGE RIBOSOMAL SUBUNIT PROTEIN UL29-RELATED"/>
    <property type="match status" value="1"/>
</dbReference>
<sequence>MQTKVKAKELRTKKRDDLVKQLDELKNELSTLSVAKVTGGAASKLSKISTIRKSIARVMTVMNQNQKENLRKYHSTKKHLPTDLRPKKTRAMRRALTPLELSKKTRKTLVKMCRYPKRKYALKA</sequence>
<evidence type="ECO:0000313" key="7">
    <source>
        <dbReference type="EMBL" id="UYV69418.1"/>
    </source>
</evidence>
<organism evidence="7 8">
    <name type="scientific">Cordylochernes scorpioides</name>
    <dbReference type="NCBI Taxonomy" id="51811"/>
    <lineage>
        <taxon>Eukaryota</taxon>
        <taxon>Metazoa</taxon>
        <taxon>Ecdysozoa</taxon>
        <taxon>Arthropoda</taxon>
        <taxon>Chelicerata</taxon>
        <taxon>Arachnida</taxon>
        <taxon>Pseudoscorpiones</taxon>
        <taxon>Cheliferoidea</taxon>
        <taxon>Chernetidae</taxon>
        <taxon>Cordylochernes</taxon>
    </lineage>
</organism>
<dbReference type="Gene3D" id="1.10.287.310">
    <property type="match status" value="1"/>
</dbReference>
<keyword evidence="6" id="KW-0175">Coiled coil</keyword>
<name>A0ABY6KNU6_9ARAC</name>
<accession>A0ABY6KNU6</accession>
<comment type="similarity">
    <text evidence="1">Belongs to the universal ribosomal protein uL29 family.</text>
</comment>
<evidence type="ECO:0000256" key="5">
    <source>
        <dbReference type="ARBA" id="ARBA00035334"/>
    </source>
</evidence>
<evidence type="ECO:0000256" key="4">
    <source>
        <dbReference type="ARBA" id="ARBA00035204"/>
    </source>
</evidence>
<dbReference type="HAMAP" id="MF_00374">
    <property type="entry name" value="Ribosomal_uL29"/>
    <property type="match status" value="1"/>
</dbReference>
<dbReference type="InterPro" id="IPR018254">
    <property type="entry name" value="Ribosomal_uL29_CS"/>
</dbReference>
<dbReference type="PANTHER" id="PTHR45722">
    <property type="entry name" value="60S RIBOSOMAL PROTEIN L35"/>
    <property type="match status" value="1"/>
</dbReference>